<reference evidence="2" key="1">
    <citation type="journal article" date="2016" name="Sci. Rep.">
        <title>Molecular characterization of firefly nuptial gifts: a multi-omics approach sheds light on postcopulatory sexual selection.</title>
        <authorList>
            <person name="Al-Wathiqui N."/>
            <person name="Fallon T.R."/>
            <person name="South A."/>
            <person name="Weng J.K."/>
            <person name="Lewis S.M."/>
        </authorList>
    </citation>
    <scope>NUCLEOTIDE SEQUENCE</scope>
</reference>
<feature type="chain" id="PRO_5036029778" evidence="1">
    <location>
        <begin position="19"/>
        <end position="135"/>
    </location>
</feature>
<evidence type="ECO:0000313" key="4">
    <source>
        <dbReference type="Proteomes" id="UP000327044"/>
    </source>
</evidence>
<gene>
    <name evidence="3" type="ORF">PPYR_03722</name>
</gene>
<dbReference type="SUPFAM" id="SSF47565">
    <property type="entry name" value="Insect pheromone/odorant-binding proteins"/>
    <property type="match status" value="1"/>
</dbReference>
<reference evidence="3 4" key="2">
    <citation type="journal article" date="2018" name="Elife">
        <title>Firefly genomes illuminate parallel origins of bioluminescence in beetles.</title>
        <authorList>
            <person name="Fallon T.R."/>
            <person name="Lower S.E."/>
            <person name="Chang C.H."/>
            <person name="Bessho-Uehara M."/>
            <person name="Martin G.J."/>
            <person name="Bewick A.J."/>
            <person name="Behringer M."/>
            <person name="Debat H.J."/>
            <person name="Wong I."/>
            <person name="Day J.C."/>
            <person name="Suvorov A."/>
            <person name="Silva C.J."/>
            <person name="Stanger-Hall K.F."/>
            <person name="Hall D.W."/>
            <person name="Schmitz R.J."/>
            <person name="Nelson D.R."/>
            <person name="Lewis S.M."/>
            <person name="Shigenobu S."/>
            <person name="Bybee S.M."/>
            <person name="Larracuente A.M."/>
            <person name="Oba Y."/>
            <person name="Weng J.K."/>
        </authorList>
    </citation>
    <scope>NUCLEOTIDE SEQUENCE [LARGE SCALE GENOMIC DNA]</scope>
    <source>
        <strain evidence="3">1611_PpyrPB1</strain>
        <tissue evidence="3">Whole body</tissue>
    </source>
</reference>
<evidence type="ECO:0000256" key="1">
    <source>
        <dbReference type="SAM" id="SignalP"/>
    </source>
</evidence>
<reference evidence="3" key="3">
    <citation type="submission" date="2019-08" db="EMBL/GenBank/DDBJ databases">
        <authorList>
            <consortium name="Photinus pyralis genome working group"/>
            <person name="Fallon T.R."/>
            <person name="Sander Lower S.E."/>
            <person name="Weng J.-K."/>
        </authorList>
    </citation>
    <scope>NUCLEOTIDE SEQUENCE</scope>
    <source>
        <strain evidence="3">1611_PpyrPB1</strain>
        <tissue evidence="3">Whole body</tissue>
    </source>
</reference>
<dbReference type="InterPro" id="IPR006170">
    <property type="entry name" value="PBP/GOBP"/>
</dbReference>
<protein>
    <submittedName>
        <fullName evidence="2">Uncharacterized protein</fullName>
    </submittedName>
</protein>
<organism evidence="2">
    <name type="scientific">Photinus pyralis</name>
    <name type="common">Common eastern firefly</name>
    <name type="synonym">Lampyris pyralis</name>
    <dbReference type="NCBI Taxonomy" id="7054"/>
    <lineage>
        <taxon>Eukaryota</taxon>
        <taxon>Metazoa</taxon>
        <taxon>Ecdysozoa</taxon>
        <taxon>Arthropoda</taxon>
        <taxon>Hexapoda</taxon>
        <taxon>Insecta</taxon>
        <taxon>Pterygota</taxon>
        <taxon>Neoptera</taxon>
        <taxon>Endopterygota</taxon>
        <taxon>Coleoptera</taxon>
        <taxon>Polyphaga</taxon>
        <taxon>Elateriformia</taxon>
        <taxon>Elateroidea</taxon>
        <taxon>Lampyridae</taxon>
        <taxon>Lampyrinae</taxon>
        <taxon>Photinus</taxon>
    </lineage>
</organism>
<dbReference type="CDD" id="cd23992">
    <property type="entry name" value="PBP_GOBP"/>
    <property type="match status" value="1"/>
</dbReference>
<dbReference type="AlphaFoldDB" id="A0A1Y1KU55"/>
<evidence type="ECO:0000313" key="3">
    <source>
        <dbReference type="EMBL" id="KAB0791922.1"/>
    </source>
</evidence>
<keyword evidence="4" id="KW-1185">Reference proteome</keyword>
<accession>A0A1Y1KU55</accession>
<dbReference type="EMBL" id="GEZM01075385">
    <property type="protein sequence ID" value="JAV64108.1"/>
    <property type="molecule type" value="Transcribed_RNA"/>
</dbReference>
<sequence length="135" mass="15551">MMKSLFIIVFLFSGGVWAKRLPMEIYDIWYKISEPYDTECALVAEVAKEYVKEQLLKGSIPDNVRFKSYLVCIYERLELFGNDGNFNKHKVHNVIPYMSVPLTEVCATEAMKGRDRLEKSYLMGYCAVDGLSVDD</sequence>
<proteinExistence type="predicted"/>
<dbReference type="InterPro" id="IPR036728">
    <property type="entry name" value="PBP_GOBP_sf"/>
</dbReference>
<dbReference type="OrthoDB" id="6758797at2759"/>
<dbReference type="GO" id="GO:0005549">
    <property type="term" value="F:odorant binding"/>
    <property type="evidence" value="ECO:0007669"/>
    <property type="project" value="InterPro"/>
</dbReference>
<dbReference type="Pfam" id="PF01395">
    <property type="entry name" value="PBP_GOBP"/>
    <property type="match status" value="1"/>
</dbReference>
<dbReference type="InParanoid" id="A0A1Y1KU55"/>
<feature type="signal peptide" evidence="1">
    <location>
        <begin position="1"/>
        <end position="18"/>
    </location>
</feature>
<name>A0A1Y1KU55_PHOPY</name>
<dbReference type="Proteomes" id="UP000327044">
    <property type="component" value="Unassembled WGS sequence"/>
</dbReference>
<keyword evidence="1" id="KW-0732">Signal</keyword>
<dbReference type="Gene3D" id="1.10.238.20">
    <property type="entry name" value="Pheromone/general odorant binding protein domain"/>
    <property type="match status" value="1"/>
</dbReference>
<evidence type="ECO:0000313" key="2">
    <source>
        <dbReference type="EMBL" id="JAV64108.1"/>
    </source>
</evidence>
<dbReference type="EMBL" id="VVIM01000011">
    <property type="protein sequence ID" value="KAB0791922.1"/>
    <property type="molecule type" value="Genomic_DNA"/>
</dbReference>